<dbReference type="EMBL" id="CP000384">
    <property type="protein sequence ID" value="ABG08977.1"/>
    <property type="molecule type" value="Genomic_DNA"/>
</dbReference>
<feature type="compositionally biased region" description="Low complexity" evidence="1">
    <location>
        <begin position="148"/>
        <end position="158"/>
    </location>
</feature>
<protein>
    <recommendedName>
        <fullName evidence="3">PASTA domain-containing protein</fullName>
    </recommendedName>
</protein>
<evidence type="ECO:0000313" key="2">
    <source>
        <dbReference type="EMBL" id="ABG08977.1"/>
    </source>
</evidence>
<dbReference type="KEGG" id="mmc:Mmcs_2870"/>
<gene>
    <name evidence="2" type="ordered locus">Mmcs_2870</name>
</gene>
<accession>A0A5Q5BKR3</accession>
<evidence type="ECO:0008006" key="3">
    <source>
        <dbReference type="Google" id="ProtNLM"/>
    </source>
</evidence>
<feature type="region of interest" description="Disordered" evidence="1">
    <location>
        <begin position="148"/>
        <end position="168"/>
    </location>
</feature>
<feature type="region of interest" description="Disordered" evidence="1">
    <location>
        <begin position="1"/>
        <end position="21"/>
    </location>
</feature>
<sequence>MSRDVTPEGSSPVSHSSPLRYVRTAPQPTEAMLKKLVTLGAGILAAGAAAVIGTGVAASQPGGSYNVVGEPYNKALQILRAQGVKATFGGSFGSVLPQASCLVDTQKLTSAGKMLLMLDCSQAAADRLKASQPAGGPRVGSNGITTVTPTPIVPIQGAPGAGTPPPVG</sequence>
<proteinExistence type="predicted"/>
<dbReference type="AlphaFoldDB" id="A0A5Q5BKR3"/>
<feature type="compositionally biased region" description="Polar residues" evidence="1">
    <location>
        <begin position="8"/>
        <end position="17"/>
    </location>
</feature>
<evidence type="ECO:0000256" key="1">
    <source>
        <dbReference type="SAM" id="MobiDB-lite"/>
    </source>
</evidence>
<organism evidence="2">
    <name type="scientific">Mycobacterium sp. (strain MCS)</name>
    <dbReference type="NCBI Taxonomy" id="164756"/>
    <lineage>
        <taxon>Bacteria</taxon>
        <taxon>Bacillati</taxon>
        <taxon>Actinomycetota</taxon>
        <taxon>Actinomycetes</taxon>
        <taxon>Mycobacteriales</taxon>
        <taxon>Mycobacteriaceae</taxon>
        <taxon>Mycobacterium</taxon>
    </lineage>
</organism>
<name>A0A5Q5BKR3_MYCSS</name>
<reference evidence="2" key="1">
    <citation type="submission" date="2006-06" db="EMBL/GenBank/DDBJ databases">
        <title>Complete sequence of chromosome of Mycobacterium sp. MCS.</title>
        <authorList>
            <consortium name="US DOE Joint Genome Institute"/>
            <person name="Copeland A."/>
            <person name="Lucas S."/>
            <person name="Lapidus A."/>
            <person name="Barry K."/>
            <person name="Detter J.C."/>
            <person name="Glavina del Rio T."/>
            <person name="Hammon N."/>
            <person name="Israni S."/>
            <person name="Dalin E."/>
            <person name="Tice H."/>
            <person name="Pitluck S."/>
            <person name="Martinez M."/>
            <person name="Schmutz J."/>
            <person name="Larimer F."/>
            <person name="Land M."/>
            <person name="Hauser L."/>
            <person name="Kyrpides N."/>
            <person name="Kim E."/>
            <person name="Miller C.D."/>
            <person name="Hughes J.E."/>
            <person name="Anderson A.J."/>
            <person name="Sims R.C."/>
            <person name="Richardson P."/>
        </authorList>
    </citation>
    <scope>NUCLEOTIDE SEQUENCE [LARGE SCALE GENOMIC DNA]</scope>
    <source>
        <strain evidence="2">MCS</strain>
    </source>
</reference>